<organism evidence="2 3">
    <name type="scientific">Monoglobus pectinilyticus</name>
    <dbReference type="NCBI Taxonomy" id="1981510"/>
    <lineage>
        <taxon>Bacteria</taxon>
        <taxon>Bacillati</taxon>
        <taxon>Bacillota</taxon>
        <taxon>Clostridia</taxon>
        <taxon>Monoglobales</taxon>
        <taxon>Monoglobaceae</taxon>
        <taxon>Monoglobus</taxon>
    </lineage>
</organism>
<evidence type="ECO:0000256" key="1">
    <source>
        <dbReference type="SAM" id="MobiDB-lite"/>
    </source>
</evidence>
<gene>
    <name evidence="2" type="ORF">B9O19_01919</name>
</gene>
<feature type="region of interest" description="Disordered" evidence="1">
    <location>
        <begin position="151"/>
        <end position="173"/>
    </location>
</feature>
<name>A0A2K9P477_9FIRM</name>
<proteinExistence type="predicted"/>
<accession>A0A2K9P477</accession>
<keyword evidence="3" id="KW-1185">Reference proteome</keyword>
<evidence type="ECO:0000313" key="2">
    <source>
        <dbReference type="EMBL" id="AUO20066.1"/>
    </source>
</evidence>
<dbReference type="GeneID" id="98063297"/>
<dbReference type="KEGG" id="mpec:B9O19_01919"/>
<dbReference type="RefSeq" id="WP_245862921.1">
    <property type="nucleotide sequence ID" value="NZ_CP020991.1"/>
</dbReference>
<dbReference type="Proteomes" id="UP000235589">
    <property type="component" value="Chromosome"/>
</dbReference>
<sequence>MDALELLDELEDIIDKGASVPFSGRCILDKDELLDVLQEIKLKLPDDLKQAKWIKEERQRILQEAQTEADNLIKSAEDKIIAMVNENEITKKAIVQGNQIIENARSNAQQVTDSSFNYADNLLETVEKVVMSSMKDLEQCVNIVRNNRNEMRNSGNIVPSAPAQVDNTNQTIE</sequence>
<reference evidence="2 3" key="1">
    <citation type="submission" date="2017-04" db="EMBL/GenBank/DDBJ databases">
        <title>Monoglobus pectinilyticus 14 draft genome.</title>
        <authorList>
            <person name="Kim C."/>
            <person name="Rosendale D.I."/>
            <person name="Kelly W.J."/>
            <person name="Tannock G.W."/>
            <person name="Patchett M.L."/>
            <person name="Jordens J.Z."/>
        </authorList>
    </citation>
    <scope>NUCLEOTIDE SEQUENCE [LARGE SCALE GENOMIC DNA]</scope>
    <source>
        <strain evidence="2 3">14</strain>
    </source>
</reference>
<protein>
    <submittedName>
        <fullName evidence="2">ATPase</fullName>
    </submittedName>
</protein>
<dbReference type="EMBL" id="CP020991">
    <property type="protein sequence ID" value="AUO20066.1"/>
    <property type="molecule type" value="Genomic_DNA"/>
</dbReference>
<dbReference type="AlphaFoldDB" id="A0A2K9P477"/>
<evidence type="ECO:0000313" key="3">
    <source>
        <dbReference type="Proteomes" id="UP000235589"/>
    </source>
</evidence>